<dbReference type="SMART" id="SM00382">
    <property type="entry name" value="AAA"/>
    <property type="match status" value="1"/>
</dbReference>
<dbReference type="Proteomes" id="UP000886339">
    <property type="component" value="Unassembled WGS sequence"/>
</dbReference>
<dbReference type="Pfam" id="PF00158">
    <property type="entry name" value="Sigma54_activat"/>
    <property type="match status" value="1"/>
</dbReference>
<dbReference type="SUPFAM" id="SSF52540">
    <property type="entry name" value="P-loop containing nucleoside triphosphate hydrolases"/>
    <property type="match status" value="1"/>
</dbReference>
<dbReference type="GO" id="GO:0043565">
    <property type="term" value="F:sequence-specific DNA binding"/>
    <property type="evidence" value="ECO:0007669"/>
    <property type="project" value="InterPro"/>
</dbReference>
<accession>A0A831RZY7</accession>
<dbReference type="PROSITE" id="PS00688">
    <property type="entry name" value="SIGMA54_INTERACT_3"/>
    <property type="match status" value="1"/>
</dbReference>
<name>A0A831RZY7_9GAMM</name>
<proteinExistence type="predicted"/>
<dbReference type="InterPro" id="IPR058031">
    <property type="entry name" value="AAA_lid_NorR"/>
</dbReference>
<dbReference type="Gene3D" id="1.10.8.60">
    <property type="match status" value="1"/>
</dbReference>
<comment type="caution">
    <text evidence="7">The sequence shown here is derived from an EMBL/GenBank/DDBJ whole genome shotgun (WGS) entry which is preliminary data.</text>
</comment>
<sequence length="318" mass="35216">MTTLDEAFIGNSPEFLAVQRSAKVVAATDVTVLITGETGTGKELLAKTIHRASKRNDTAFITLNCAALPDNLIESELFGYRKGAFTGADRDHTGWVKKADGGTLFLDEIGELPLTVQAKLLRFLESGEFQPVGQAATEKVDARIIAATNQDLYGRVQAGDFRADLYYRLHVVPLELPPLRERGNDIALLITELSEQLARKHQLDTPSYTPAAMNALQSYHWPGNVRELRNVCERLVILFSGKTIDKTNLPHEIRDNSLRKRPSDGFTLPDSGICLDELEASMIHQALDKARGNQSRAAKLLGVTRSTLIYRMKKFAIQ</sequence>
<evidence type="ECO:0000256" key="3">
    <source>
        <dbReference type="ARBA" id="ARBA00023015"/>
    </source>
</evidence>
<dbReference type="GO" id="GO:0006355">
    <property type="term" value="P:regulation of DNA-templated transcription"/>
    <property type="evidence" value="ECO:0007669"/>
    <property type="project" value="InterPro"/>
</dbReference>
<protein>
    <submittedName>
        <fullName evidence="7">Sigma-54-dependent Fis family transcriptional regulator</fullName>
    </submittedName>
</protein>
<keyword evidence="3" id="KW-0805">Transcription regulation</keyword>
<dbReference type="PANTHER" id="PTHR32071">
    <property type="entry name" value="TRANSCRIPTIONAL REGULATORY PROTEIN"/>
    <property type="match status" value="1"/>
</dbReference>
<dbReference type="PRINTS" id="PR01590">
    <property type="entry name" value="HTHFIS"/>
</dbReference>
<dbReference type="Pfam" id="PF02954">
    <property type="entry name" value="HTH_8"/>
    <property type="match status" value="1"/>
</dbReference>
<dbReference type="Gene3D" id="3.40.50.300">
    <property type="entry name" value="P-loop containing nucleotide triphosphate hydrolases"/>
    <property type="match status" value="1"/>
</dbReference>
<dbReference type="InterPro" id="IPR002078">
    <property type="entry name" value="Sigma_54_int"/>
</dbReference>
<dbReference type="InterPro" id="IPR025943">
    <property type="entry name" value="Sigma_54_int_dom_ATP-bd_2"/>
</dbReference>
<evidence type="ECO:0000256" key="1">
    <source>
        <dbReference type="ARBA" id="ARBA00022741"/>
    </source>
</evidence>
<evidence type="ECO:0000256" key="2">
    <source>
        <dbReference type="ARBA" id="ARBA00022840"/>
    </source>
</evidence>
<dbReference type="AlphaFoldDB" id="A0A831RZY7"/>
<feature type="domain" description="Sigma-54 factor interaction" evidence="6">
    <location>
        <begin position="8"/>
        <end position="237"/>
    </location>
</feature>
<dbReference type="InterPro" id="IPR027417">
    <property type="entry name" value="P-loop_NTPase"/>
</dbReference>
<dbReference type="PROSITE" id="PS00676">
    <property type="entry name" value="SIGMA54_INTERACT_2"/>
    <property type="match status" value="1"/>
</dbReference>
<dbReference type="Pfam" id="PF25601">
    <property type="entry name" value="AAA_lid_14"/>
    <property type="match status" value="1"/>
</dbReference>
<dbReference type="SUPFAM" id="SSF46689">
    <property type="entry name" value="Homeodomain-like"/>
    <property type="match status" value="1"/>
</dbReference>
<dbReference type="InterPro" id="IPR003593">
    <property type="entry name" value="AAA+_ATPase"/>
</dbReference>
<dbReference type="Gene3D" id="1.10.10.60">
    <property type="entry name" value="Homeodomain-like"/>
    <property type="match status" value="1"/>
</dbReference>
<evidence type="ECO:0000313" key="7">
    <source>
        <dbReference type="EMBL" id="HEC07253.1"/>
    </source>
</evidence>
<gene>
    <name evidence="7" type="ORF">ENJ12_10395</name>
</gene>
<dbReference type="InterPro" id="IPR025944">
    <property type="entry name" value="Sigma_54_int_dom_CS"/>
</dbReference>
<organism evidence="7">
    <name type="scientific">Thiolapillus brandeum</name>
    <dbReference type="NCBI Taxonomy" id="1076588"/>
    <lineage>
        <taxon>Bacteria</taxon>
        <taxon>Pseudomonadati</taxon>
        <taxon>Pseudomonadota</taxon>
        <taxon>Gammaproteobacteria</taxon>
        <taxon>Chromatiales</taxon>
        <taxon>Sedimenticolaceae</taxon>
        <taxon>Thiolapillus</taxon>
    </lineage>
</organism>
<dbReference type="EMBL" id="DRLF01000358">
    <property type="protein sequence ID" value="HEC07253.1"/>
    <property type="molecule type" value="Genomic_DNA"/>
</dbReference>
<keyword evidence="2" id="KW-0067">ATP-binding</keyword>
<evidence type="ECO:0000256" key="5">
    <source>
        <dbReference type="ARBA" id="ARBA00023163"/>
    </source>
</evidence>
<keyword evidence="1" id="KW-0547">Nucleotide-binding</keyword>
<dbReference type="PROSITE" id="PS00675">
    <property type="entry name" value="SIGMA54_INTERACT_1"/>
    <property type="match status" value="1"/>
</dbReference>
<keyword evidence="5" id="KW-0804">Transcription</keyword>
<keyword evidence="4" id="KW-0238">DNA-binding</keyword>
<dbReference type="InterPro" id="IPR009057">
    <property type="entry name" value="Homeodomain-like_sf"/>
</dbReference>
<dbReference type="InterPro" id="IPR025662">
    <property type="entry name" value="Sigma_54_int_dom_ATP-bd_1"/>
</dbReference>
<reference evidence="7" key="1">
    <citation type="journal article" date="2020" name="mSystems">
        <title>Genome- and Community-Level Interaction Insights into Carbon Utilization and Element Cycling Functions of Hydrothermarchaeota in Hydrothermal Sediment.</title>
        <authorList>
            <person name="Zhou Z."/>
            <person name="Liu Y."/>
            <person name="Xu W."/>
            <person name="Pan J."/>
            <person name="Luo Z.H."/>
            <person name="Li M."/>
        </authorList>
    </citation>
    <scope>NUCLEOTIDE SEQUENCE [LARGE SCALE GENOMIC DNA]</scope>
    <source>
        <strain evidence="7">HyVt-458</strain>
    </source>
</reference>
<dbReference type="PROSITE" id="PS50045">
    <property type="entry name" value="SIGMA54_INTERACT_4"/>
    <property type="match status" value="1"/>
</dbReference>
<dbReference type="FunFam" id="3.40.50.300:FF:000006">
    <property type="entry name" value="DNA-binding transcriptional regulator NtrC"/>
    <property type="match status" value="1"/>
</dbReference>
<dbReference type="InterPro" id="IPR002197">
    <property type="entry name" value="HTH_Fis"/>
</dbReference>
<dbReference type="GO" id="GO:0005524">
    <property type="term" value="F:ATP binding"/>
    <property type="evidence" value="ECO:0007669"/>
    <property type="project" value="UniProtKB-KW"/>
</dbReference>
<dbReference type="CDD" id="cd00009">
    <property type="entry name" value="AAA"/>
    <property type="match status" value="1"/>
</dbReference>
<evidence type="ECO:0000259" key="6">
    <source>
        <dbReference type="PROSITE" id="PS50045"/>
    </source>
</evidence>
<evidence type="ECO:0000256" key="4">
    <source>
        <dbReference type="ARBA" id="ARBA00023125"/>
    </source>
</evidence>